<organism evidence="1 2">
    <name type="scientific">Nonomuraea aridisoli</name>
    <dbReference type="NCBI Taxonomy" id="2070368"/>
    <lineage>
        <taxon>Bacteria</taxon>
        <taxon>Bacillati</taxon>
        <taxon>Actinomycetota</taxon>
        <taxon>Actinomycetes</taxon>
        <taxon>Streptosporangiales</taxon>
        <taxon>Streptosporangiaceae</taxon>
        <taxon>Nonomuraea</taxon>
    </lineage>
</organism>
<dbReference type="RefSeq" id="WP_111179598.1">
    <property type="nucleotide sequence ID" value="NZ_POUD01000052.1"/>
</dbReference>
<dbReference type="EMBL" id="POUD01000052">
    <property type="protein sequence ID" value="PZG18466.1"/>
    <property type="molecule type" value="Genomic_DNA"/>
</dbReference>
<protein>
    <submittedName>
        <fullName evidence="1">DUF2255 domain-containing protein</fullName>
    </submittedName>
</protein>
<keyword evidence="2" id="KW-1185">Reference proteome</keyword>
<name>A0A2W2E2I4_9ACTN</name>
<dbReference type="OrthoDB" id="162563at2"/>
<evidence type="ECO:0000313" key="2">
    <source>
        <dbReference type="Proteomes" id="UP000249304"/>
    </source>
</evidence>
<dbReference type="InterPro" id="IPR016888">
    <property type="entry name" value="UCP028498"/>
</dbReference>
<comment type="caution">
    <text evidence="1">The sequence shown here is derived from an EMBL/GenBank/DDBJ whole genome shotgun (WGS) entry which is preliminary data.</text>
</comment>
<dbReference type="AlphaFoldDB" id="A0A2W2E2I4"/>
<sequence>MPASSRTCTPDELDVLDTAYSVHLHAHIEGSQTNDSVEIGLVAVNGSVFVRAYQGPASRWYQATQSLGTGWIRLGPTAWNVAFSAVPASADPRLADHIDKAYVRKYGGLAGAATGDRMRQATIRVDPLTP</sequence>
<evidence type="ECO:0000313" key="1">
    <source>
        <dbReference type="EMBL" id="PZG18466.1"/>
    </source>
</evidence>
<proteinExistence type="predicted"/>
<reference evidence="1 2" key="1">
    <citation type="submission" date="2018-01" db="EMBL/GenBank/DDBJ databases">
        <title>Draft genome sequence of Nonomuraea sp. KC333.</title>
        <authorList>
            <person name="Sahin N."/>
            <person name="Saygin H."/>
            <person name="Ay H."/>
        </authorList>
    </citation>
    <scope>NUCLEOTIDE SEQUENCE [LARGE SCALE GENOMIC DNA]</scope>
    <source>
        <strain evidence="1 2">KC333</strain>
    </source>
</reference>
<gene>
    <name evidence="1" type="ORF">C1J01_15110</name>
</gene>
<dbReference type="Proteomes" id="UP000249304">
    <property type="component" value="Unassembled WGS sequence"/>
</dbReference>
<dbReference type="Pfam" id="PF10012">
    <property type="entry name" value="DUF2255"/>
    <property type="match status" value="1"/>
</dbReference>
<accession>A0A2W2E2I4</accession>